<sequence>MNDWIATLPASGETVASAIESLFEIAARGDLDISARAAVLGAIDRLRRHDAASLAVATRYRGLLEAIPDAVTVHNELGDILDANIAACRLYGHTRETLLASNLVDLNPALPPDHIRHVIETCRLDEAFTIETSIRRRDGRSFPVEIHSNVYLDGSEKRVLSVTRGISHWQSTAKALRDSEQRYRMLLKMIDKGVHVCDAQGAYVYVNPAAQLMFRLHEEEFLQAARESFPGWRWYDEHGRPLQSADLPSERVLSGGQPLDSTLMCVLLPHRHDPLWLSITAVPLFHVGGEKPYQVVVAYDDVSELKRMRDVLAQTQTVGSIGGFELSLEDNHLFWTDEMYRLFDLPHDNAMTLDRLMTLLAPHGQDLVTNDIKAVARGEIVQHEHEIVTPLGRRRWLNVALRPLRRGGVIWGVAGMCQDITARKQLELELRRKAVTDPLTGLPNRESIVDELNRQIIATRDPPGPTLLYVDLDRFKVINDILGAAAGDRLLAAAAERLRDSLPENARCGRFAGDEFLIVLPRSLREEQANEVAETINQRFRRPFEHAGEEYVITVSVGVARHPKDGRSAQQLVQHADAAMGDAKRRGRNTWQPFSVATERRLENSLAIESQLRNALPRHELHLMYQPQVDLSDGRVVGAEALLRWRHPQRGELLPLAFVQHAESSGDIIPIGAWVIDEACRSLREWNDRGLAIPRVAVNVSYRQLLSEAFLDSVVSALRRYELPGESLEIEMIERVLIEDTPDTLQMLKDLRTLGVRITIDDFGEGYSSLNYLRRLPVDALKISYEFVRRVPGSAADTAICEAIIRVGHGLGLGMIAEGVETEQQRRFLLGQGMRLGQGHLFSPALDAAGFHEFARRRESG</sequence>
<evidence type="ECO:0000313" key="6">
    <source>
        <dbReference type="Proteomes" id="UP001595886"/>
    </source>
</evidence>
<feature type="domain" description="EAL" evidence="3">
    <location>
        <begin position="605"/>
        <end position="859"/>
    </location>
</feature>
<dbReference type="Proteomes" id="UP001595886">
    <property type="component" value="Unassembled WGS sequence"/>
</dbReference>
<dbReference type="PROSITE" id="PS50112">
    <property type="entry name" value="PAS"/>
    <property type="match status" value="2"/>
</dbReference>
<organism evidence="5 6">
    <name type="scientific">Dokdonella ginsengisoli</name>
    <dbReference type="NCBI Taxonomy" id="363846"/>
    <lineage>
        <taxon>Bacteria</taxon>
        <taxon>Pseudomonadati</taxon>
        <taxon>Pseudomonadota</taxon>
        <taxon>Gammaproteobacteria</taxon>
        <taxon>Lysobacterales</taxon>
        <taxon>Rhodanobacteraceae</taxon>
        <taxon>Dokdonella</taxon>
    </lineage>
</organism>
<dbReference type="EMBL" id="JBHSHD010000010">
    <property type="protein sequence ID" value="MFC4821382.1"/>
    <property type="molecule type" value="Genomic_DNA"/>
</dbReference>
<proteinExistence type="predicted"/>
<dbReference type="InterPro" id="IPR035965">
    <property type="entry name" value="PAS-like_dom_sf"/>
</dbReference>
<dbReference type="PANTHER" id="PTHR44757:SF2">
    <property type="entry name" value="BIOFILM ARCHITECTURE MAINTENANCE PROTEIN MBAA"/>
    <property type="match status" value="1"/>
</dbReference>
<dbReference type="SMART" id="SM00267">
    <property type="entry name" value="GGDEF"/>
    <property type="match status" value="1"/>
</dbReference>
<keyword evidence="6" id="KW-1185">Reference proteome</keyword>
<dbReference type="PANTHER" id="PTHR44757">
    <property type="entry name" value="DIGUANYLATE CYCLASE DGCP"/>
    <property type="match status" value="1"/>
</dbReference>
<evidence type="ECO:0000259" key="4">
    <source>
        <dbReference type="PROSITE" id="PS50887"/>
    </source>
</evidence>
<dbReference type="SMART" id="SM00086">
    <property type="entry name" value="PAC"/>
    <property type="match status" value="2"/>
</dbReference>
<evidence type="ECO:0000259" key="3">
    <source>
        <dbReference type="PROSITE" id="PS50883"/>
    </source>
</evidence>
<dbReference type="InterPro" id="IPR035919">
    <property type="entry name" value="EAL_sf"/>
</dbReference>
<evidence type="ECO:0000313" key="5">
    <source>
        <dbReference type="EMBL" id="MFC4821382.1"/>
    </source>
</evidence>
<feature type="domain" description="PAS" evidence="1">
    <location>
        <begin position="179"/>
        <end position="222"/>
    </location>
</feature>
<dbReference type="Pfam" id="PF08448">
    <property type="entry name" value="PAS_4"/>
    <property type="match status" value="2"/>
</dbReference>
<dbReference type="InterPro" id="IPR013767">
    <property type="entry name" value="PAS_fold"/>
</dbReference>
<dbReference type="SUPFAM" id="SSF55785">
    <property type="entry name" value="PYP-like sensor domain (PAS domain)"/>
    <property type="match status" value="3"/>
</dbReference>
<dbReference type="PROSITE" id="PS50887">
    <property type="entry name" value="GGDEF"/>
    <property type="match status" value="1"/>
</dbReference>
<dbReference type="Gene3D" id="3.30.450.20">
    <property type="entry name" value="PAS domain"/>
    <property type="match status" value="3"/>
</dbReference>
<name>A0ABV9R0V3_9GAMM</name>
<dbReference type="Gene3D" id="3.20.20.450">
    <property type="entry name" value="EAL domain"/>
    <property type="match status" value="1"/>
</dbReference>
<dbReference type="InterPro" id="IPR043128">
    <property type="entry name" value="Rev_trsase/Diguanyl_cyclase"/>
</dbReference>
<feature type="domain" description="PAC" evidence="2">
    <location>
        <begin position="381"/>
        <end position="432"/>
    </location>
</feature>
<dbReference type="InterPro" id="IPR000014">
    <property type="entry name" value="PAS"/>
</dbReference>
<dbReference type="InterPro" id="IPR013656">
    <property type="entry name" value="PAS_4"/>
</dbReference>
<dbReference type="InterPro" id="IPR029787">
    <property type="entry name" value="Nucleotide_cyclase"/>
</dbReference>
<feature type="domain" description="PAS" evidence="1">
    <location>
        <begin position="56"/>
        <end position="131"/>
    </location>
</feature>
<dbReference type="NCBIfam" id="TIGR00254">
    <property type="entry name" value="GGDEF"/>
    <property type="match status" value="1"/>
</dbReference>
<dbReference type="InterPro" id="IPR000160">
    <property type="entry name" value="GGDEF_dom"/>
</dbReference>
<reference evidence="6" key="1">
    <citation type="journal article" date="2019" name="Int. J. Syst. Evol. Microbiol.">
        <title>The Global Catalogue of Microorganisms (GCM) 10K type strain sequencing project: providing services to taxonomists for standard genome sequencing and annotation.</title>
        <authorList>
            <consortium name="The Broad Institute Genomics Platform"/>
            <consortium name="The Broad Institute Genome Sequencing Center for Infectious Disease"/>
            <person name="Wu L."/>
            <person name="Ma J."/>
        </authorList>
    </citation>
    <scope>NUCLEOTIDE SEQUENCE [LARGE SCALE GENOMIC DNA]</scope>
    <source>
        <strain evidence="6">CCUG 30340</strain>
    </source>
</reference>
<dbReference type="InterPro" id="IPR001633">
    <property type="entry name" value="EAL_dom"/>
</dbReference>
<evidence type="ECO:0000259" key="1">
    <source>
        <dbReference type="PROSITE" id="PS50112"/>
    </source>
</evidence>
<dbReference type="CDD" id="cd01949">
    <property type="entry name" value="GGDEF"/>
    <property type="match status" value="1"/>
</dbReference>
<dbReference type="PROSITE" id="PS50113">
    <property type="entry name" value="PAC"/>
    <property type="match status" value="1"/>
</dbReference>
<dbReference type="InterPro" id="IPR001610">
    <property type="entry name" value="PAC"/>
</dbReference>
<dbReference type="SUPFAM" id="SSF55073">
    <property type="entry name" value="Nucleotide cyclase"/>
    <property type="match status" value="1"/>
</dbReference>
<dbReference type="CDD" id="cd01948">
    <property type="entry name" value="EAL"/>
    <property type="match status" value="1"/>
</dbReference>
<dbReference type="SMART" id="SM00052">
    <property type="entry name" value="EAL"/>
    <property type="match status" value="1"/>
</dbReference>
<dbReference type="Pfam" id="PF00990">
    <property type="entry name" value="GGDEF"/>
    <property type="match status" value="1"/>
</dbReference>
<accession>A0ABV9R0V3</accession>
<protein>
    <submittedName>
        <fullName evidence="5">EAL domain-containing protein</fullName>
    </submittedName>
</protein>
<dbReference type="CDD" id="cd00130">
    <property type="entry name" value="PAS"/>
    <property type="match status" value="2"/>
</dbReference>
<dbReference type="PROSITE" id="PS50883">
    <property type="entry name" value="EAL"/>
    <property type="match status" value="1"/>
</dbReference>
<dbReference type="SMART" id="SM00091">
    <property type="entry name" value="PAS"/>
    <property type="match status" value="2"/>
</dbReference>
<feature type="domain" description="GGDEF" evidence="4">
    <location>
        <begin position="463"/>
        <end position="596"/>
    </location>
</feature>
<dbReference type="InterPro" id="IPR052155">
    <property type="entry name" value="Biofilm_reg_signaling"/>
</dbReference>
<dbReference type="InterPro" id="IPR000700">
    <property type="entry name" value="PAS-assoc_C"/>
</dbReference>
<dbReference type="Gene3D" id="3.30.70.270">
    <property type="match status" value="1"/>
</dbReference>
<dbReference type="SUPFAM" id="SSF141868">
    <property type="entry name" value="EAL domain-like"/>
    <property type="match status" value="1"/>
</dbReference>
<gene>
    <name evidence="5" type="ORF">ACFO6Q_13695</name>
</gene>
<evidence type="ECO:0000259" key="2">
    <source>
        <dbReference type="PROSITE" id="PS50113"/>
    </source>
</evidence>
<dbReference type="Pfam" id="PF00989">
    <property type="entry name" value="PAS"/>
    <property type="match status" value="1"/>
</dbReference>
<dbReference type="RefSeq" id="WP_380021664.1">
    <property type="nucleotide sequence ID" value="NZ_JBHSHD010000010.1"/>
</dbReference>
<dbReference type="Pfam" id="PF00563">
    <property type="entry name" value="EAL"/>
    <property type="match status" value="1"/>
</dbReference>
<comment type="caution">
    <text evidence="5">The sequence shown here is derived from an EMBL/GenBank/DDBJ whole genome shotgun (WGS) entry which is preliminary data.</text>
</comment>
<dbReference type="NCBIfam" id="TIGR00229">
    <property type="entry name" value="sensory_box"/>
    <property type="match status" value="2"/>
</dbReference>